<comment type="similarity">
    <text evidence="1">Belongs to the UPF0312 family.</text>
</comment>
<comment type="caution">
    <text evidence="3">The sequence shown here is derived from an EMBL/GenBank/DDBJ whole genome shotgun (WGS) entry which is preliminary data.</text>
</comment>
<evidence type="ECO:0000256" key="1">
    <source>
        <dbReference type="ARBA" id="ARBA00008812"/>
    </source>
</evidence>
<dbReference type="EMBL" id="VBAN01000192">
    <property type="protein sequence ID" value="TMI81785.1"/>
    <property type="molecule type" value="Genomic_DNA"/>
</dbReference>
<dbReference type="Gene3D" id="2.40.128.110">
    <property type="entry name" value="Lipid/polyisoprenoid-binding, YceI-like"/>
    <property type="match status" value="1"/>
</dbReference>
<feature type="domain" description="Lipid/polyisoprenoid-binding YceI-like" evidence="2">
    <location>
        <begin position="33"/>
        <end position="198"/>
    </location>
</feature>
<sequence length="200" mass="21299">MRRGAMLIGGLAVLTALWAPSMVEGLVLLPIGTFEIVPGDSSVVFRVPDNRGGFSGRTTQVTGRVAVEARGEGEEYVAQVDAGIASGAITTGSGIRDAGMRSTFLESDRYPRISFTGVVTARPGLGIHPFPATVRGSLTIRDVTREIEFPAVVTALARDYLADGTATVRMADYGIPYPRAFIFVARDPVTVTLHLRAHQP</sequence>
<accession>A0A537JE60</accession>
<reference evidence="3 4" key="1">
    <citation type="journal article" date="2019" name="Nat. Microbiol.">
        <title>Mediterranean grassland soil C-N compound turnover is dependent on rainfall and depth, and is mediated by genomically divergent microorganisms.</title>
        <authorList>
            <person name="Diamond S."/>
            <person name="Andeer P.F."/>
            <person name="Li Z."/>
            <person name="Crits-Christoph A."/>
            <person name="Burstein D."/>
            <person name="Anantharaman K."/>
            <person name="Lane K.R."/>
            <person name="Thomas B.C."/>
            <person name="Pan C."/>
            <person name="Northen T.R."/>
            <person name="Banfield J.F."/>
        </authorList>
    </citation>
    <scope>NUCLEOTIDE SEQUENCE [LARGE SCALE GENOMIC DNA]</scope>
    <source>
        <strain evidence="3">NP_6</strain>
    </source>
</reference>
<dbReference type="InterPro" id="IPR036761">
    <property type="entry name" value="TTHA0802/YceI-like_sf"/>
</dbReference>
<dbReference type="SMART" id="SM00867">
    <property type="entry name" value="YceI"/>
    <property type="match status" value="1"/>
</dbReference>
<evidence type="ECO:0000313" key="3">
    <source>
        <dbReference type="EMBL" id="TMI81785.1"/>
    </source>
</evidence>
<evidence type="ECO:0000313" key="4">
    <source>
        <dbReference type="Proteomes" id="UP000318093"/>
    </source>
</evidence>
<organism evidence="3 4">
    <name type="scientific">Candidatus Segetimicrobium genomatis</name>
    <dbReference type="NCBI Taxonomy" id="2569760"/>
    <lineage>
        <taxon>Bacteria</taxon>
        <taxon>Bacillati</taxon>
        <taxon>Candidatus Sysuimicrobiota</taxon>
        <taxon>Candidatus Sysuimicrobiia</taxon>
        <taxon>Candidatus Sysuimicrobiales</taxon>
        <taxon>Candidatus Segetimicrobiaceae</taxon>
        <taxon>Candidatus Segetimicrobium</taxon>
    </lineage>
</organism>
<dbReference type="AlphaFoldDB" id="A0A537JE60"/>
<dbReference type="PANTHER" id="PTHR34406:SF1">
    <property type="entry name" value="PROTEIN YCEI"/>
    <property type="match status" value="1"/>
</dbReference>
<protein>
    <submittedName>
        <fullName evidence="3">YceI family protein</fullName>
    </submittedName>
</protein>
<gene>
    <name evidence="3" type="ORF">E6H03_06525</name>
</gene>
<dbReference type="InterPro" id="IPR007372">
    <property type="entry name" value="Lipid/polyisoprenoid-bd_YceI"/>
</dbReference>
<dbReference type="PANTHER" id="PTHR34406">
    <property type="entry name" value="PROTEIN YCEI"/>
    <property type="match status" value="1"/>
</dbReference>
<proteinExistence type="inferred from homology"/>
<dbReference type="SUPFAM" id="SSF101874">
    <property type="entry name" value="YceI-like"/>
    <property type="match status" value="1"/>
</dbReference>
<name>A0A537JE60_9BACT</name>
<evidence type="ECO:0000259" key="2">
    <source>
        <dbReference type="SMART" id="SM00867"/>
    </source>
</evidence>
<dbReference type="Pfam" id="PF04264">
    <property type="entry name" value="YceI"/>
    <property type="match status" value="1"/>
</dbReference>
<dbReference type="Proteomes" id="UP000318093">
    <property type="component" value="Unassembled WGS sequence"/>
</dbReference>